<evidence type="ECO:0000313" key="2">
    <source>
        <dbReference type="EMBL" id="PTB40425.1"/>
    </source>
</evidence>
<proteinExistence type="predicted"/>
<sequence>MRCFTHIVILLPMPLMQAHILKPRVYLIDSQNNPVPSKCTMGEFACGGTEYGSYDSSYKCVEPGIFSYQGSCSPGCCSFSPYNVTYCCC</sequence>
<dbReference type="AlphaFoldDB" id="A0A2T3Z6K1"/>
<name>A0A2T3Z6K1_TRIA4</name>
<organism evidence="2 3">
    <name type="scientific">Trichoderma asperellum (strain ATCC 204424 / CBS 433.97 / NBRC 101777)</name>
    <dbReference type="NCBI Taxonomy" id="1042311"/>
    <lineage>
        <taxon>Eukaryota</taxon>
        <taxon>Fungi</taxon>
        <taxon>Dikarya</taxon>
        <taxon>Ascomycota</taxon>
        <taxon>Pezizomycotina</taxon>
        <taxon>Sordariomycetes</taxon>
        <taxon>Hypocreomycetidae</taxon>
        <taxon>Hypocreales</taxon>
        <taxon>Hypocreaceae</taxon>
        <taxon>Trichoderma</taxon>
    </lineage>
</organism>
<gene>
    <name evidence="2" type="ORF">M441DRAFT_431832</name>
</gene>
<accession>A0A2T3Z6K1</accession>
<reference evidence="2 3" key="1">
    <citation type="submission" date="2016-07" db="EMBL/GenBank/DDBJ databases">
        <title>Multiple horizontal gene transfer events from other fungi enriched the ability of initially mycotrophic Trichoderma (Ascomycota) to feed on dead plant biomass.</title>
        <authorList>
            <consortium name="DOE Joint Genome Institute"/>
            <person name="Aerts A."/>
            <person name="Atanasova L."/>
            <person name="Chenthamara K."/>
            <person name="Zhang J."/>
            <person name="Grujic M."/>
            <person name="Henrissat B."/>
            <person name="Kuo A."/>
            <person name="Salamov A."/>
            <person name="Lipzen A."/>
            <person name="Labutti K."/>
            <person name="Barry K."/>
            <person name="Miao Y."/>
            <person name="Rahimi M.J."/>
            <person name="Shen Q."/>
            <person name="Grigoriev I.V."/>
            <person name="Kubicek C.P."/>
            <person name="Druzhinina I.S."/>
        </authorList>
    </citation>
    <scope>NUCLEOTIDE SEQUENCE [LARGE SCALE GENOMIC DNA]</scope>
    <source>
        <strain evidence="2 3">CBS 433.97</strain>
    </source>
</reference>
<dbReference type="Proteomes" id="UP000240493">
    <property type="component" value="Unassembled WGS sequence"/>
</dbReference>
<protein>
    <submittedName>
        <fullName evidence="2">Uncharacterized protein</fullName>
    </submittedName>
</protein>
<keyword evidence="1" id="KW-0732">Signal</keyword>
<evidence type="ECO:0000256" key="1">
    <source>
        <dbReference type="SAM" id="SignalP"/>
    </source>
</evidence>
<feature type="chain" id="PRO_5015566977" evidence="1">
    <location>
        <begin position="19"/>
        <end position="89"/>
    </location>
</feature>
<keyword evidence="3" id="KW-1185">Reference proteome</keyword>
<feature type="signal peptide" evidence="1">
    <location>
        <begin position="1"/>
        <end position="18"/>
    </location>
</feature>
<evidence type="ECO:0000313" key="3">
    <source>
        <dbReference type="Proteomes" id="UP000240493"/>
    </source>
</evidence>
<dbReference type="EMBL" id="KZ679263">
    <property type="protein sequence ID" value="PTB40425.1"/>
    <property type="molecule type" value="Genomic_DNA"/>
</dbReference>